<feature type="transmembrane region" description="Helical" evidence="7">
    <location>
        <begin position="700"/>
        <end position="724"/>
    </location>
</feature>
<feature type="transmembrane region" description="Helical" evidence="7">
    <location>
        <begin position="364"/>
        <end position="383"/>
    </location>
</feature>
<feature type="transmembrane region" description="Helical" evidence="7">
    <location>
        <begin position="614"/>
        <end position="636"/>
    </location>
</feature>
<feature type="transmembrane region" description="Helical" evidence="7">
    <location>
        <begin position="79"/>
        <end position="100"/>
    </location>
</feature>
<evidence type="ECO:0000256" key="5">
    <source>
        <dbReference type="ARBA" id="ARBA00023136"/>
    </source>
</evidence>
<protein>
    <submittedName>
        <fullName evidence="9">Transporter</fullName>
    </submittedName>
</protein>
<evidence type="ECO:0000256" key="4">
    <source>
        <dbReference type="ARBA" id="ARBA00022989"/>
    </source>
</evidence>
<keyword evidence="3 7" id="KW-0812">Transmembrane</keyword>
<dbReference type="InterPro" id="IPR038377">
    <property type="entry name" value="Na/Glc_symporter_sf"/>
</dbReference>
<keyword evidence="5 7" id="KW-0472">Membrane</keyword>
<feature type="chain" id="PRO_5042204066" evidence="8">
    <location>
        <begin position="22"/>
        <end position="765"/>
    </location>
</feature>
<evidence type="ECO:0000313" key="9">
    <source>
        <dbReference type="EMBL" id="QHV62933.1"/>
    </source>
</evidence>
<feature type="signal peptide" evidence="8">
    <location>
        <begin position="1"/>
        <end position="21"/>
    </location>
</feature>
<evidence type="ECO:0000256" key="6">
    <source>
        <dbReference type="RuleBase" id="RU362091"/>
    </source>
</evidence>
<evidence type="ECO:0000256" key="3">
    <source>
        <dbReference type="ARBA" id="ARBA00022692"/>
    </source>
</evidence>
<comment type="subcellular location">
    <subcellularLocation>
        <location evidence="1">Membrane</location>
        <topology evidence="1">Multi-pass membrane protein</topology>
    </subcellularLocation>
</comment>
<feature type="transmembrane region" description="Helical" evidence="7">
    <location>
        <begin position="277"/>
        <end position="297"/>
    </location>
</feature>
<feature type="transmembrane region" description="Helical" evidence="7">
    <location>
        <begin position="245"/>
        <end position="265"/>
    </location>
</feature>
<feature type="transmembrane region" description="Helical" evidence="7">
    <location>
        <begin position="570"/>
        <end position="593"/>
    </location>
</feature>
<organism evidence="9 10">
    <name type="scientific">Akkermansia massiliensis</name>
    <dbReference type="NCBI Taxonomy" id="2927224"/>
    <lineage>
        <taxon>Bacteria</taxon>
        <taxon>Pseudomonadati</taxon>
        <taxon>Verrucomicrobiota</taxon>
        <taxon>Verrucomicrobiia</taxon>
        <taxon>Verrucomicrobiales</taxon>
        <taxon>Akkermansiaceae</taxon>
        <taxon>Akkermansia</taxon>
    </lineage>
</organism>
<dbReference type="EMBL" id="CP029701">
    <property type="protein sequence ID" value="QHV62933.1"/>
    <property type="molecule type" value="Genomic_DNA"/>
</dbReference>
<dbReference type="GO" id="GO:0005412">
    <property type="term" value="F:D-glucose:sodium symporter activity"/>
    <property type="evidence" value="ECO:0007669"/>
    <property type="project" value="TreeGrafter"/>
</dbReference>
<evidence type="ECO:0000256" key="7">
    <source>
        <dbReference type="SAM" id="Phobius"/>
    </source>
</evidence>
<feature type="transmembrane region" description="Helical" evidence="7">
    <location>
        <begin position="745"/>
        <end position="764"/>
    </location>
</feature>
<dbReference type="PANTHER" id="PTHR11819:SF195">
    <property type="entry name" value="SODIUM_GLUCOSE COTRANSPORTER 4"/>
    <property type="match status" value="1"/>
</dbReference>
<keyword evidence="8" id="KW-0732">Signal</keyword>
<reference evidence="9" key="1">
    <citation type="submission" date="2018-05" db="EMBL/GenBank/DDBJ databases">
        <title>Complete genome sequnece of Akkermansia muciniphila EB-AMDK-40.</title>
        <authorList>
            <person name="Nam Y.-D."/>
            <person name="Chung W.-H."/>
            <person name="Park Y.S."/>
            <person name="Kang J."/>
        </authorList>
    </citation>
    <scope>NUCLEOTIDE SEQUENCE</scope>
    <source>
        <strain evidence="9">EB-AMDK-40</strain>
    </source>
</reference>
<feature type="transmembrane region" description="Helical" evidence="7">
    <location>
        <begin position="404"/>
        <end position="426"/>
    </location>
</feature>
<dbReference type="Gene3D" id="1.20.1730.10">
    <property type="entry name" value="Sodium/glucose cotransporter"/>
    <property type="match status" value="1"/>
</dbReference>
<accession>A0AAE6TA26</accession>
<dbReference type="NCBIfam" id="TIGR00813">
    <property type="entry name" value="sss"/>
    <property type="match status" value="1"/>
</dbReference>
<name>A0AAE6TA26_9BACT</name>
<comment type="similarity">
    <text evidence="2 6">Belongs to the sodium:solute symporter (SSF) (TC 2.A.21) family.</text>
</comment>
<dbReference type="PROSITE" id="PS50283">
    <property type="entry name" value="NA_SOLUT_SYMP_3"/>
    <property type="match status" value="1"/>
</dbReference>
<proteinExistence type="inferred from homology"/>
<feature type="transmembrane region" description="Helical" evidence="7">
    <location>
        <begin position="676"/>
        <end position="694"/>
    </location>
</feature>
<feature type="transmembrane region" description="Helical" evidence="7">
    <location>
        <begin position="120"/>
        <end position="141"/>
    </location>
</feature>
<dbReference type="AlphaFoldDB" id="A0AAE6TA26"/>
<dbReference type="Pfam" id="PF00474">
    <property type="entry name" value="SSF"/>
    <property type="match status" value="2"/>
</dbReference>
<sequence length="765" mass="81677">MMRTLATIFGALALMTWGVSAQEGSVPAPAADAQPALAAPAVTPAAEAQPAAELQPAAPAAVASQAAPEASAEPKTAPLSITEVILFCVVVVGVIALGIWKSRDPEETEEEKKTKGASDYFLAGRGLTWWLVGFSLIAANISTEQFVGMSGKAANWVGMAIAGYEWLAAITLVVVAFCFLPKLLKGGVYTIPEFLEYRYNTLARSLMAIATLLILVGVPTAGVIYAGAKVISVFFTGYTAMGIDFGNITVGCIIIAFCATVYVFVGGLKACAWTDLFWGAALIVGGGVVAYFALMALSGADPNHLVQSAAANSGATVASLGNPSDSLWHGVTRFFELNSGDAASGVNTVGGKLHMIRPADDAEIPWTALCLGLWIPNFFYWGLNQYIMQRTLASKSLAEGQMGIVFAAFLKLIIPFVVVVPGILAYNLYRNDLKEQAEVKYAAEIRKAENPEAVKGRPVIYKLTDSFLVENVEEGCAHALHNAEVMKVGGEVMAELKQACADLKADAANDQTTLAERAPFVEKIASLNSKIIKPAVDNSDNYYLTDTLVGFDYDSAFGTLIRKLLPGTGWTWFVLAALFGAVVSSLASMLNSASTIFTMDIYNKLRRNAKPTELVTVGKIGLLVCAVIALCIAPFLDSPAFGGIFNFIQEFQGFLSPGALCVFLFGFFVPKCPRIFGWLGIVINALLYGALKIWQPEMAFLNRMAVCFITVVIIGFIFTAVNVARGGQSIVLPDRGVVALQSSSRAKIFGWFVIAATVALYIIFW</sequence>
<feature type="transmembrane region" description="Helical" evidence="7">
    <location>
        <begin position="651"/>
        <end position="669"/>
    </location>
</feature>
<dbReference type="PANTHER" id="PTHR11819">
    <property type="entry name" value="SOLUTE CARRIER FAMILY 5"/>
    <property type="match status" value="1"/>
</dbReference>
<dbReference type="Proteomes" id="UP000642553">
    <property type="component" value="Chromosome"/>
</dbReference>
<dbReference type="GO" id="GO:0005886">
    <property type="term" value="C:plasma membrane"/>
    <property type="evidence" value="ECO:0007669"/>
    <property type="project" value="TreeGrafter"/>
</dbReference>
<dbReference type="InterPro" id="IPR001734">
    <property type="entry name" value="Na/solute_symporter"/>
</dbReference>
<evidence type="ECO:0000256" key="8">
    <source>
        <dbReference type="SAM" id="SignalP"/>
    </source>
</evidence>
<keyword evidence="4 7" id="KW-1133">Transmembrane helix</keyword>
<feature type="transmembrane region" description="Helical" evidence="7">
    <location>
        <begin position="161"/>
        <end position="184"/>
    </location>
</feature>
<evidence type="ECO:0000313" key="10">
    <source>
        <dbReference type="Proteomes" id="UP000642553"/>
    </source>
</evidence>
<gene>
    <name evidence="9" type="ORF">DMI76_05940</name>
</gene>
<evidence type="ECO:0000256" key="1">
    <source>
        <dbReference type="ARBA" id="ARBA00004141"/>
    </source>
</evidence>
<feature type="transmembrane region" description="Helical" evidence="7">
    <location>
        <begin position="205"/>
        <end position="225"/>
    </location>
</feature>
<evidence type="ECO:0000256" key="2">
    <source>
        <dbReference type="ARBA" id="ARBA00006434"/>
    </source>
</evidence>